<accession>A0AAN9F220</accession>
<name>A0AAN9F220_CROPI</name>
<dbReference type="AlphaFoldDB" id="A0AAN9F220"/>
<feature type="compositionally biased region" description="Polar residues" evidence="1">
    <location>
        <begin position="200"/>
        <end position="220"/>
    </location>
</feature>
<dbReference type="EMBL" id="JAYWIO010000004">
    <property type="protein sequence ID" value="KAK7268062.1"/>
    <property type="molecule type" value="Genomic_DNA"/>
</dbReference>
<feature type="compositionally biased region" description="Polar residues" evidence="1">
    <location>
        <begin position="162"/>
        <end position="184"/>
    </location>
</feature>
<protein>
    <submittedName>
        <fullName evidence="2">Uncharacterized protein</fullName>
    </submittedName>
</protein>
<evidence type="ECO:0000256" key="1">
    <source>
        <dbReference type="SAM" id="MobiDB-lite"/>
    </source>
</evidence>
<sequence>MVHTLNGAPDLEEGNQNAKQDEEVEKGEEHIEAGSEDKDSALNLRFSDYDDEEGDEGYFDEIGVATTQIGETLPGEELDHIDGVEAEANKKRGRPRKIRVVHNEHSIDPRSSNFDEVRDSDNDSLHFSAGEGDQPPPFFHGLSNEEISGEELDSPYGKLSLVESQGQNQSQTHNFQAQNQSQGSIARITRSAKRKGTEGGNANSAAMATNRSQTQMSNNKGKAATVSASQAKAATISSSQATIPTKTHTVKRKAGSISASQGGFTMGKATQSGKAAHDANSKGKATQKGKASQQAKGKAIAKSPAKTATRDAAKSPLKIVSTRATTKVAASSAHSAPIQSAQDHPFLRQKLTIRRPWK</sequence>
<feature type="compositionally biased region" description="Polar residues" evidence="1">
    <location>
        <begin position="257"/>
        <end position="273"/>
    </location>
</feature>
<feature type="compositionally biased region" description="Acidic residues" evidence="1">
    <location>
        <begin position="49"/>
        <end position="58"/>
    </location>
</feature>
<evidence type="ECO:0000313" key="2">
    <source>
        <dbReference type="EMBL" id="KAK7268062.1"/>
    </source>
</evidence>
<feature type="compositionally biased region" description="Basic and acidic residues" evidence="1">
    <location>
        <begin position="102"/>
        <end position="124"/>
    </location>
</feature>
<feature type="compositionally biased region" description="Polar residues" evidence="1">
    <location>
        <begin position="322"/>
        <end position="342"/>
    </location>
</feature>
<feature type="compositionally biased region" description="Basic and acidic residues" evidence="1">
    <location>
        <begin position="27"/>
        <end position="40"/>
    </location>
</feature>
<organism evidence="2 3">
    <name type="scientific">Crotalaria pallida</name>
    <name type="common">Smooth rattlebox</name>
    <name type="synonym">Crotalaria striata</name>
    <dbReference type="NCBI Taxonomy" id="3830"/>
    <lineage>
        <taxon>Eukaryota</taxon>
        <taxon>Viridiplantae</taxon>
        <taxon>Streptophyta</taxon>
        <taxon>Embryophyta</taxon>
        <taxon>Tracheophyta</taxon>
        <taxon>Spermatophyta</taxon>
        <taxon>Magnoliopsida</taxon>
        <taxon>eudicotyledons</taxon>
        <taxon>Gunneridae</taxon>
        <taxon>Pentapetalae</taxon>
        <taxon>rosids</taxon>
        <taxon>fabids</taxon>
        <taxon>Fabales</taxon>
        <taxon>Fabaceae</taxon>
        <taxon>Papilionoideae</taxon>
        <taxon>50 kb inversion clade</taxon>
        <taxon>genistoids sensu lato</taxon>
        <taxon>core genistoids</taxon>
        <taxon>Crotalarieae</taxon>
        <taxon>Crotalaria</taxon>
    </lineage>
</organism>
<keyword evidence="3" id="KW-1185">Reference proteome</keyword>
<feature type="region of interest" description="Disordered" evidence="1">
    <location>
        <begin position="102"/>
        <end position="358"/>
    </location>
</feature>
<comment type="caution">
    <text evidence="2">The sequence shown here is derived from an EMBL/GenBank/DDBJ whole genome shotgun (WGS) entry which is preliminary data.</text>
</comment>
<evidence type="ECO:0000313" key="3">
    <source>
        <dbReference type="Proteomes" id="UP001372338"/>
    </source>
</evidence>
<gene>
    <name evidence="2" type="ORF">RIF29_20747</name>
</gene>
<proteinExistence type="predicted"/>
<reference evidence="2 3" key="1">
    <citation type="submission" date="2024-01" db="EMBL/GenBank/DDBJ databases">
        <title>The genomes of 5 underutilized Papilionoideae crops provide insights into root nodulation and disease resistanc.</title>
        <authorList>
            <person name="Yuan L."/>
        </authorList>
    </citation>
    <scope>NUCLEOTIDE SEQUENCE [LARGE SCALE GENOMIC DNA]</scope>
    <source>
        <strain evidence="2">ZHUSHIDOU_FW_LH</strain>
        <tissue evidence="2">Leaf</tissue>
    </source>
</reference>
<dbReference type="Proteomes" id="UP001372338">
    <property type="component" value="Unassembled WGS sequence"/>
</dbReference>
<feature type="region of interest" description="Disordered" evidence="1">
    <location>
        <begin position="1"/>
        <end position="58"/>
    </location>
</feature>
<feature type="compositionally biased region" description="Polar residues" evidence="1">
    <location>
        <begin position="236"/>
        <end position="247"/>
    </location>
</feature>
<feature type="compositionally biased region" description="Low complexity" evidence="1">
    <location>
        <begin position="282"/>
        <end position="303"/>
    </location>
</feature>
<feature type="compositionally biased region" description="Low complexity" evidence="1">
    <location>
        <begin position="222"/>
        <end position="235"/>
    </location>
</feature>